<reference evidence="4 5" key="1">
    <citation type="submission" date="2014-11" db="EMBL/GenBank/DDBJ databases">
        <title>Genomics and ecophysiology of heterotrophic nitrogen fixing bacteria isolated from estuarine surface water.</title>
        <authorList>
            <person name="Bentzon-Tilia M."/>
            <person name="Severin I."/>
            <person name="Hansen L.H."/>
            <person name="Riemann L."/>
        </authorList>
    </citation>
    <scope>NUCLEOTIDE SEQUENCE [LARGE SCALE GENOMIC DNA]</scope>
    <source>
        <strain evidence="4 5">BAL398</strain>
    </source>
</reference>
<name>A0A0D7F7M3_RHOPL</name>
<dbReference type="Proteomes" id="UP000032515">
    <property type="component" value="Unassembled WGS sequence"/>
</dbReference>
<dbReference type="PANTHER" id="PTHR43684:SF1">
    <property type="entry name" value="ENOYL-COA DELTA ISOMERASE 2"/>
    <property type="match status" value="1"/>
</dbReference>
<dbReference type="InterPro" id="IPR029045">
    <property type="entry name" value="ClpP/crotonase-like_dom_sf"/>
</dbReference>
<organism evidence="4 5">
    <name type="scientific">Rhodopseudomonas palustris</name>
    <dbReference type="NCBI Taxonomy" id="1076"/>
    <lineage>
        <taxon>Bacteria</taxon>
        <taxon>Pseudomonadati</taxon>
        <taxon>Pseudomonadota</taxon>
        <taxon>Alphaproteobacteria</taxon>
        <taxon>Hyphomicrobiales</taxon>
        <taxon>Nitrobacteraceae</taxon>
        <taxon>Rhodopseudomonas</taxon>
    </lineage>
</organism>
<comment type="subcellular location">
    <subcellularLocation>
        <location evidence="1">Peroxisome</location>
    </subcellularLocation>
</comment>
<evidence type="ECO:0000256" key="1">
    <source>
        <dbReference type="ARBA" id="ARBA00004275"/>
    </source>
</evidence>
<dbReference type="CDD" id="cd06558">
    <property type="entry name" value="crotonase-like"/>
    <property type="match status" value="1"/>
</dbReference>
<gene>
    <name evidence="4" type="ORF">OO17_02925</name>
</gene>
<evidence type="ECO:0000256" key="2">
    <source>
        <dbReference type="ARBA" id="ARBA00023140"/>
    </source>
</evidence>
<keyword evidence="3" id="KW-0413">Isomerase</keyword>
<dbReference type="NCBIfam" id="NF004681">
    <property type="entry name" value="PRK06023.1"/>
    <property type="match status" value="1"/>
</dbReference>
<dbReference type="PATRIC" id="fig|1076.23.peg.5781"/>
<dbReference type="EC" id="4.2.1.17" evidence="4"/>
<comment type="caution">
    <text evidence="4">The sequence shown here is derived from an EMBL/GenBank/DDBJ whole genome shotgun (WGS) entry which is preliminary data.</text>
</comment>
<dbReference type="Gene3D" id="3.90.226.10">
    <property type="entry name" value="2-enoyl-CoA Hydratase, Chain A, domain 1"/>
    <property type="match status" value="1"/>
</dbReference>
<evidence type="ECO:0000313" key="4">
    <source>
        <dbReference type="EMBL" id="KIZ47697.1"/>
    </source>
</evidence>
<dbReference type="Pfam" id="PF00378">
    <property type="entry name" value="ECH_1"/>
    <property type="match status" value="1"/>
</dbReference>
<dbReference type="OrthoDB" id="9797151at2"/>
<dbReference type="SUPFAM" id="SSF52096">
    <property type="entry name" value="ClpP/crotonase"/>
    <property type="match status" value="1"/>
</dbReference>
<dbReference type="InterPro" id="IPR051053">
    <property type="entry name" value="ECH/Chromodomain_protein"/>
</dbReference>
<accession>A0A0D7F7M3</accession>
<dbReference type="AlphaFoldDB" id="A0A0D7F7M3"/>
<dbReference type="PANTHER" id="PTHR43684">
    <property type="match status" value="1"/>
</dbReference>
<evidence type="ECO:0000256" key="3">
    <source>
        <dbReference type="ARBA" id="ARBA00023235"/>
    </source>
</evidence>
<keyword evidence="2" id="KW-0576">Peroxisome</keyword>
<dbReference type="EMBL" id="JXXE01000054">
    <property type="protein sequence ID" value="KIZ47697.1"/>
    <property type="molecule type" value="Genomic_DNA"/>
</dbReference>
<dbReference type="GO" id="GO:0004300">
    <property type="term" value="F:enoyl-CoA hydratase activity"/>
    <property type="evidence" value="ECO:0007669"/>
    <property type="project" value="UniProtKB-EC"/>
</dbReference>
<dbReference type="InterPro" id="IPR001753">
    <property type="entry name" value="Enoyl-CoA_hydra/iso"/>
</dbReference>
<proteinExistence type="predicted"/>
<sequence length="253" mass="26939">MSLHVTITDEDGARVIALRRPEKKNALTQEMYRAISEAIDAAQHDAAIRCLVITGSAGVFTSGNDLDDFLKAGTDTSGAPRASNATKLLYALAHNTKPLIAAVDGLAIGIGTTLLFHCDYVLASSNASFSTPFIQLGLVPEGASSMLAPRAMGLHRAFAMLVMGRKLNAEQACSAGFVNEVVAPDQLEATAIKVAQEICALPAEAVAISRKLLRPSTEELTARIDQETKLFSARMTSSEAVAAFTRFFQRKKA</sequence>
<dbReference type="RefSeq" id="WP_044405552.1">
    <property type="nucleotide sequence ID" value="NZ_JXXE01000054.1"/>
</dbReference>
<protein>
    <submittedName>
        <fullName evidence="4">Enoyl-CoA hydratase</fullName>
        <ecNumber evidence="4">4.2.1.17</ecNumber>
    </submittedName>
</protein>
<dbReference type="GO" id="GO:0004165">
    <property type="term" value="F:delta(3)-delta(2)-enoyl-CoA isomerase activity"/>
    <property type="evidence" value="ECO:0007669"/>
    <property type="project" value="UniProtKB-ARBA"/>
</dbReference>
<keyword evidence="4" id="KW-0456">Lyase</keyword>
<evidence type="ECO:0000313" key="5">
    <source>
        <dbReference type="Proteomes" id="UP000032515"/>
    </source>
</evidence>